<dbReference type="PROSITE" id="PS50850">
    <property type="entry name" value="MFS"/>
    <property type="match status" value="1"/>
</dbReference>
<evidence type="ECO:0000313" key="8">
    <source>
        <dbReference type="EMBL" id="TKA34285.1"/>
    </source>
</evidence>
<evidence type="ECO:0000256" key="3">
    <source>
        <dbReference type="ARBA" id="ARBA00022692"/>
    </source>
</evidence>
<feature type="transmembrane region" description="Helical" evidence="6">
    <location>
        <begin position="371"/>
        <end position="389"/>
    </location>
</feature>
<feature type="domain" description="Major facilitator superfamily (MFS) profile" evidence="7">
    <location>
        <begin position="42"/>
        <end position="458"/>
    </location>
</feature>
<dbReference type="Proteomes" id="UP000308549">
    <property type="component" value="Unassembled WGS sequence"/>
</dbReference>
<name>A0A4U0UI56_9PEZI</name>
<dbReference type="InterPro" id="IPR036259">
    <property type="entry name" value="MFS_trans_sf"/>
</dbReference>
<dbReference type="Pfam" id="PF07690">
    <property type="entry name" value="MFS_1"/>
    <property type="match status" value="1"/>
</dbReference>
<keyword evidence="2" id="KW-0813">Transport</keyword>
<dbReference type="PANTHER" id="PTHR43791:SF5">
    <property type="entry name" value="MAJOR FACILITATOR SUPERFAMILY (MFS) PROFILE DOMAIN-CONTAINING PROTEIN"/>
    <property type="match status" value="1"/>
</dbReference>
<dbReference type="InterPro" id="IPR011701">
    <property type="entry name" value="MFS"/>
</dbReference>
<evidence type="ECO:0000256" key="4">
    <source>
        <dbReference type="ARBA" id="ARBA00022989"/>
    </source>
</evidence>
<gene>
    <name evidence="8" type="ORF">B0A50_00265</name>
</gene>
<dbReference type="SUPFAM" id="SSF103473">
    <property type="entry name" value="MFS general substrate transporter"/>
    <property type="match status" value="1"/>
</dbReference>
<protein>
    <recommendedName>
        <fullName evidence="7">Major facilitator superfamily (MFS) profile domain-containing protein</fullName>
    </recommendedName>
</protein>
<reference evidence="8 9" key="1">
    <citation type="submission" date="2017-03" db="EMBL/GenBank/DDBJ databases">
        <title>Genomes of endolithic fungi from Antarctica.</title>
        <authorList>
            <person name="Coleine C."/>
            <person name="Masonjones S."/>
            <person name="Stajich J.E."/>
        </authorList>
    </citation>
    <scope>NUCLEOTIDE SEQUENCE [LARGE SCALE GENOMIC DNA]</scope>
    <source>
        <strain evidence="8 9">CCFEE 6315</strain>
    </source>
</reference>
<evidence type="ECO:0000256" key="5">
    <source>
        <dbReference type="ARBA" id="ARBA00023136"/>
    </source>
</evidence>
<feature type="transmembrane region" description="Helical" evidence="6">
    <location>
        <begin position="202"/>
        <end position="222"/>
    </location>
</feature>
<keyword evidence="4 6" id="KW-1133">Transmembrane helix</keyword>
<dbReference type="GO" id="GO:0016020">
    <property type="term" value="C:membrane"/>
    <property type="evidence" value="ECO:0007669"/>
    <property type="project" value="UniProtKB-SubCell"/>
</dbReference>
<feature type="transmembrane region" description="Helical" evidence="6">
    <location>
        <begin position="433"/>
        <end position="455"/>
    </location>
</feature>
<dbReference type="Gene3D" id="1.20.1250.20">
    <property type="entry name" value="MFS general substrate transporter like domains"/>
    <property type="match status" value="2"/>
</dbReference>
<dbReference type="FunFam" id="1.20.1250.20:FF:000018">
    <property type="entry name" value="MFS transporter permease"/>
    <property type="match status" value="1"/>
</dbReference>
<organism evidence="8 9">
    <name type="scientific">Salinomyces thailandicus</name>
    <dbReference type="NCBI Taxonomy" id="706561"/>
    <lineage>
        <taxon>Eukaryota</taxon>
        <taxon>Fungi</taxon>
        <taxon>Dikarya</taxon>
        <taxon>Ascomycota</taxon>
        <taxon>Pezizomycotina</taxon>
        <taxon>Dothideomycetes</taxon>
        <taxon>Dothideomycetidae</taxon>
        <taxon>Mycosphaerellales</taxon>
        <taxon>Teratosphaeriaceae</taxon>
        <taxon>Salinomyces</taxon>
    </lineage>
</organism>
<evidence type="ECO:0000259" key="7">
    <source>
        <dbReference type="PROSITE" id="PS50850"/>
    </source>
</evidence>
<comment type="caution">
    <text evidence="8">The sequence shown here is derived from an EMBL/GenBank/DDBJ whole genome shotgun (WGS) entry which is preliminary data.</text>
</comment>
<evidence type="ECO:0000256" key="6">
    <source>
        <dbReference type="SAM" id="Phobius"/>
    </source>
</evidence>
<feature type="transmembrane region" description="Helical" evidence="6">
    <location>
        <begin position="401"/>
        <end position="421"/>
    </location>
</feature>
<dbReference type="PANTHER" id="PTHR43791">
    <property type="entry name" value="PERMEASE-RELATED"/>
    <property type="match status" value="1"/>
</dbReference>
<evidence type="ECO:0000256" key="2">
    <source>
        <dbReference type="ARBA" id="ARBA00022448"/>
    </source>
</evidence>
<dbReference type="EMBL" id="NAJL01000001">
    <property type="protein sequence ID" value="TKA34285.1"/>
    <property type="molecule type" value="Genomic_DNA"/>
</dbReference>
<dbReference type="OrthoDB" id="2962993at2759"/>
<feature type="transmembrane region" description="Helical" evidence="6">
    <location>
        <begin position="75"/>
        <end position="93"/>
    </location>
</feature>
<feature type="transmembrane region" description="Helical" evidence="6">
    <location>
        <begin position="340"/>
        <end position="359"/>
    </location>
</feature>
<feature type="transmembrane region" description="Helical" evidence="6">
    <location>
        <begin position="38"/>
        <end position="55"/>
    </location>
</feature>
<accession>A0A4U0UI56</accession>
<keyword evidence="9" id="KW-1185">Reference proteome</keyword>
<proteinExistence type="predicted"/>
<feature type="transmembrane region" description="Helical" evidence="6">
    <location>
        <begin position="313"/>
        <end position="333"/>
    </location>
</feature>
<feature type="transmembrane region" description="Helical" evidence="6">
    <location>
        <begin position="168"/>
        <end position="190"/>
    </location>
</feature>
<keyword evidence="3 6" id="KW-0812">Transmembrane</keyword>
<evidence type="ECO:0000313" key="9">
    <source>
        <dbReference type="Proteomes" id="UP000308549"/>
    </source>
</evidence>
<keyword evidence="5 6" id="KW-0472">Membrane</keyword>
<evidence type="ECO:0000256" key="1">
    <source>
        <dbReference type="ARBA" id="ARBA00004141"/>
    </source>
</evidence>
<dbReference type="InterPro" id="IPR020846">
    <property type="entry name" value="MFS_dom"/>
</dbReference>
<dbReference type="AlphaFoldDB" id="A0A4U0UI56"/>
<dbReference type="FunFam" id="1.20.1250.20:FF:000013">
    <property type="entry name" value="MFS general substrate transporter"/>
    <property type="match status" value="1"/>
</dbReference>
<dbReference type="GO" id="GO:0022857">
    <property type="term" value="F:transmembrane transporter activity"/>
    <property type="evidence" value="ECO:0007669"/>
    <property type="project" value="InterPro"/>
</dbReference>
<feature type="transmembrane region" description="Helical" evidence="6">
    <location>
        <begin position="105"/>
        <end position="124"/>
    </location>
</feature>
<comment type="subcellular location">
    <subcellularLocation>
        <location evidence="1">Membrane</location>
        <topology evidence="1">Multi-pass membrane protein</topology>
    </subcellularLocation>
</comment>
<feature type="transmembrane region" description="Helical" evidence="6">
    <location>
        <begin position="130"/>
        <end position="156"/>
    </location>
</feature>
<sequence length="488" mass="53262">MDPRDEKFSGADEVDYKDVVGSGLIDDAALDQKITRKLDLHILPWLFLIWLLAFIDRSNIGNARIDGLEEELNLTGNQFNVALTVFYILYILIDIPSNWILKKVGGGHYLPLLALAWGAVGTGMGGIDSYGALIACRLLLGACEGGLFGGIILYLSMFYKRHKVMFRLGVFYCAAPLSGAFGGLLATGLSQINYHGYNGWPWIFFVEGAITIVVAAVAYFFLPHTPGSAKFLTPEEQQFAANSLRIDLHGATSAEAVDEEHFSWQAVRQALLNVNTIVMSINFLLILVPIYSFSLFLPTIISALGYANVQAQLLTVPPNFLAFLCVLLGAYISDKIKMRGPMIAGGLLIAAIGYIMQLASDKNGVKYAGTFFIAAGAFPCSPLITAWLSNNLAPHYVRATGLGLIVAIGNCGAFIATFTYLKGDGPDYTTGHSINLGAIGISFILTMGNIFYIKWENKARETGKRDYRLARAGGEELGYRHPEFRYTV</sequence>